<accession>H2L6Q6</accession>
<reference evidence="7" key="3">
    <citation type="submission" date="2025-09" db="UniProtKB">
        <authorList>
            <consortium name="Ensembl"/>
        </authorList>
    </citation>
    <scope>IDENTIFICATION</scope>
    <source>
        <strain evidence="7">Hd-rR</strain>
    </source>
</reference>
<evidence type="ECO:0000256" key="5">
    <source>
        <dbReference type="SAM" id="Phobius"/>
    </source>
</evidence>
<dbReference type="InterPro" id="IPR036259">
    <property type="entry name" value="MFS_trans_sf"/>
</dbReference>
<reference evidence="7" key="2">
    <citation type="submission" date="2025-08" db="UniProtKB">
        <authorList>
            <consortium name="Ensembl"/>
        </authorList>
    </citation>
    <scope>IDENTIFICATION</scope>
    <source>
        <strain evidence="7">Hd-rR</strain>
    </source>
</reference>
<dbReference type="GO" id="GO:0015697">
    <property type="term" value="P:quaternary ammonium group transport"/>
    <property type="evidence" value="ECO:0000318"/>
    <property type="project" value="GO_Central"/>
</dbReference>
<dbReference type="GeneTree" id="ENSGT00940000163251"/>
<feature type="domain" description="Major facilitator superfamily (MFS) profile" evidence="6">
    <location>
        <begin position="97"/>
        <end position="523"/>
    </location>
</feature>
<reference evidence="7 8" key="1">
    <citation type="journal article" date="2007" name="Nature">
        <title>The medaka draft genome and insights into vertebrate genome evolution.</title>
        <authorList>
            <person name="Kasahara M."/>
            <person name="Naruse K."/>
            <person name="Sasaki S."/>
            <person name="Nakatani Y."/>
            <person name="Qu W."/>
            <person name="Ahsan B."/>
            <person name="Yamada T."/>
            <person name="Nagayasu Y."/>
            <person name="Doi K."/>
            <person name="Kasai Y."/>
            <person name="Jindo T."/>
            <person name="Kobayashi D."/>
            <person name="Shimada A."/>
            <person name="Toyoda A."/>
            <person name="Kuroki Y."/>
            <person name="Fujiyama A."/>
            <person name="Sasaki T."/>
            <person name="Shimizu A."/>
            <person name="Asakawa S."/>
            <person name="Shimizu N."/>
            <person name="Hashimoto S."/>
            <person name="Yang J."/>
            <person name="Lee Y."/>
            <person name="Matsushima K."/>
            <person name="Sugano S."/>
            <person name="Sakaizumi M."/>
            <person name="Narita T."/>
            <person name="Ohishi K."/>
            <person name="Haga S."/>
            <person name="Ohta F."/>
            <person name="Nomoto H."/>
            <person name="Nogata K."/>
            <person name="Morishita T."/>
            <person name="Endo T."/>
            <person name="Shin-I T."/>
            <person name="Takeda H."/>
            <person name="Morishita S."/>
            <person name="Kohara Y."/>
        </authorList>
    </citation>
    <scope>NUCLEOTIDE SEQUENCE [LARGE SCALE GENOMIC DNA]</scope>
    <source>
        <strain evidence="7 8">Hd-rR</strain>
    </source>
</reference>
<dbReference type="Gene3D" id="1.20.1250.20">
    <property type="entry name" value="MFS general substrate transporter like domains"/>
    <property type="match status" value="1"/>
</dbReference>
<dbReference type="AlphaFoldDB" id="H2L6Q6"/>
<dbReference type="Ensembl" id="ENSORLT00000001508.2">
    <property type="protein sequence ID" value="ENSORLP00000001507.2"/>
    <property type="gene ID" value="ENSORLG00000001226.2"/>
</dbReference>
<dbReference type="Bgee" id="ENSORLG00000001226">
    <property type="expression patterns" value="Expressed in ovary and 12 other cell types or tissues"/>
</dbReference>
<dbReference type="InParanoid" id="H2L6Q6"/>
<evidence type="ECO:0000313" key="7">
    <source>
        <dbReference type="Ensembl" id="ENSORLP00000001507.2"/>
    </source>
</evidence>
<evidence type="ECO:0000256" key="4">
    <source>
        <dbReference type="ARBA" id="ARBA00023136"/>
    </source>
</evidence>
<dbReference type="GO" id="GO:0015651">
    <property type="term" value="F:quaternary ammonium group transmembrane transporter activity"/>
    <property type="evidence" value="ECO:0000318"/>
    <property type="project" value="GO_Central"/>
</dbReference>
<name>H2L6Q6_ORYLA</name>
<feature type="transmembrane region" description="Helical" evidence="5">
    <location>
        <begin position="32"/>
        <end position="54"/>
    </location>
</feature>
<dbReference type="FunFam" id="1.20.1250.20:FF:001025">
    <property type="entry name" value="Solute carrier family 22 (organic cation transporter), member 21"/>
    <property type="match status" value="1"/>
</dbReference>
<protein>
    <submittedName>
        <fullName evidence="7">Solute carrier family 22 member 21</fullName>
    </submittedName>
</protein>
<dbReference type="SUPFAM" id="SSF103473">
    <property type="entry name" value="MFS general substrate transporter"/>
    <property type="match status" value="1"/>
</dbReference>
<evidence type="ECO:0000256" key="1">
    <source>
        <dbReference type="ARBA" id="ARBA00004141"/>
    </source>
</evidence>
<organism evidence="7 8">
    <name type="scientific">Oryzias latipes</name>
    <name type="common">Japanese rice fish</name>
    <name type="synonym">Japanese killifish</name>
    <dbReference type="NCBI Taxonomy" id="8090"/>
    <lineage>
        <taxon>Eukaryota</taxon>
        <taxon>Metazoa</taxon>
        <taxon>Chordata</taxon>
        <taxon>Craniata</taxon>
        <taxon>Vertebrata</taxon>
        <taxon>Euteleostomi</taxon>
        <taxon>Actinopterygii</taxon>
        <taxon>Neopterygii</taxon>
        <taxon>Teleostei</taxon>
        <taxon>Neoteleostei</taxon>
        <taxon>Acanthomorphata</taxon>
        <taxon>Ovalentaria</taxon>
        <taxon>Atherinomorphae</taxon>
        <taxon>Beloniformes</taxon>
        <taxon>Adrianichthyidae</taxon>
        <taxon>Oryziinae</taxon>
        <taxon>Oryzias</taxon>
    </lineage>
</organism>
<dbReference type="Proteomes" id="UP000001038">
    <property type="component" value="Chromosome 14"/>
</dbReference>
<dbReference type="Pfam" id="PF00083">
    <property type="entry name" value="Sugar_tr"/>
    <property type="match status" value="1"/>
</dbReference>
<dbReference type="InterPro" id="IPR020846">
    <property type="entry name" value="MFS_dom"/>
</dbReference>
<feature type="transmembrane region" description="Helical" evidence="5">
    <location>
        <begin position="351"/>
        <end position="369"/>
    </location>
</feature>
<keyword evidence="3 5" id="KW-1133">Transmembrane helix</keyword>
<feature type="transmembrane region" description="Helical" evidence="5">
    <location>
        <begin position="381"/>
        <end position="403"/>
    </location>
</feature>
<dbReference type="InterPro" id="IPR005828">
    <property type="entry name" value="MFS_sugar_transport-like"/>
</dbReference>
<dbReference type="HOGENOM" id="CLU_099588_0_0_1"/>
<keyword evidence="8" id="KW-1185">Reference proteome</keyword>
<feature type="transmembrane region" description="Helical" evidence="5">
    <location>
        <begin position="471"/>
        <end position="492"/>
    </location>
</feature>
<evidence type="ECO:0000256" key="2">
    <source>
        <dbReference type="ARBA" id="ARBA00022692"/>
    </source>
</evidence>
<feature type="transmembrane region" description="Helical" evidence="5">
    <location>
        <begin position="238"/>
        <end position="262"/>
    </location>
</feature>
<dbReference type="GO" id="GO:0016020">
    <property type="term" value="C:membrane"/>
    <property type="evidence" value="ECO:0007669"/>
    <property type="project" value="UniProtKB-SubCell"/>
</dbReference>
<evidence type="ECO:0000313" key="8">
    <source>
        <dbReference type="Proteomes" id="UP000001038"/>
    </source>
</evidence>
<feature type="transmembrane region" description="Helical" evidence="5">
    <location>
        <begin position="202"/>
        <end position="226"/>
    </location>
</feature>
<keyword evidence="4 5" id="KW-0472">Membrane</keyword>
<dbReference type="PANTHER" id="PTHR24064">
    <property type="entry name" value="SOLUTE CARRIER FAMILY 22 MEMBER"/>
    <property type="match status" value="1"/>
</dbReference>
<gene>
    <name evidence="7" type="primary">LOC101164991</name>
</gene>
<feature type="transmembrane region" description="Helical" evidence="5">
    <location>
        <begin position="563"/>
        <end position="583"/>
    </location>
</feature>
<feature type="transmembrane region" description="Helical" evidence="5">
    <location>
        <begin position="498"/>
        <end position="518"/>
    </location>
</feature>
<feature type="transmembrane region" description="Helical" evidence="5">
    <location>
        <begin position="415"/>
        <end position="436"/>
    </location>
</feature>
<sequence length="589" mass="66539">MRADAADADPQTDFFEESTAFLGQWGRFQKQVFFALCLSTVPNGLIVMSIVFLADTPPHHCLVPAHLNLTAAWRNASIPLEGGARTPSRCSRYRLEDLLSFSEGNLLPGVDVNLSTVPTEGCFDGWEYDHSVYKSTIISEWDLVCDDSWKNPMTSSVFFCGVLTGSFLSGQLSDRYGRKIVMFATIVIQTVATFVQAFSTSWAMFCAFFFFVGGGNISNYVTAFVLGAEILVPRIRTIFSTAGVSLFFALGYMLLPLLAFLIRDWRMLLFGLTVPGCLCAPLWWFIPESPRWLLSQGREDEAEAIIRKAAEINNVEPPTVIFASSLKNEEEPEKTRALNICDLLHSRNIRWISITLWLVWNSLSISYFALSLNTANLIGNVYFNCFLSALVEIPAYSLSWLMFRFCPRRFSIFPMLFMGGVVLLIIHLLPTALVYVSITLEMIGKFAVTTAYALVYAYTAEVYPTVLRTTALASCSMASRIGSIISPFFVYLRNYSVSLPHILMGSLTVLMGLLSLLLPETHGMPLPDTITHMQRFPGYRCSSHTSVLNSIITKYFRMYFSSLTWKCYIFRKVWLFSMISVFYRQKKWF</sequence>
<feature type="transmembrane region" description="Helical" evidence="5">
    <location>
        <begin position="268"/>
        <end position="286"/>
    </location>
</feature>
<dbReference type="STRING" id="8090.ENSORLP00000001507"/>
<evidence type="ECO:0000259" key="6">
    <source>
        <dbReference type="PROSITE" id="PS50850"/>
    </source>
</evidence>
<evidence type="ECO:0000256" key="3">
    <source>
        <dbReference type="ARBA" id="ARBA00022989"/>
    </source>
</evidence>
<feature type="transmembrane region" description="Helical" evidence="5">
    <location>
        <begin position="180"/>
        <end position="196"/>
    </location>
</feature>
<comment type="subcellular location">
    <subcellularLocation>
        <location evidence="1">Membrane</location>
        <topology evidence="1">Multi-pass membrane protein</topology>
    </subcellularLocation>
</comment>
<feature type="transmembrane region" description="Helical" evidence="5">
    <location>
        <begin position="442"/>
        <end position="459"/>
    </location>
</feature>
<proteinExistence type="predicted"/>
<dbReference type="PROSITE" id="PS00216">
    <property type="entry name" value="SUGAR_TRANSPORT_1"/>
    <property type="match status" value="1"/>
</dbReference>
<dbReference type="InterPro" id="IPR005829">
    <property type="entry name" value="Sugar_transporter_CS"/>
</dbReference>
<dbReference type="PROSITE" id="PS50850">
    <property type="entry name" value="MFS"/>
    <property type="match status" value="1"/>
</dbReference>
<keyword evidence="2 5" id="KW-0812">Transmembrane</keyword>